<dbReference type="Gene3D" id="1.10.10.1230">
    <property type="entry name" value="Penicillin-binding protein, N-terminal non-catalytic domain, head sub-domain"/>
    <property type="match status" value="1"/>
</dbReference>
<evidence type="ECO:0000256" key="8">
    <source>
        <dbReference type="ARBA" id="ARBA00023136"/>
    </source>
</evidence>
<dbReference type="EMBL" id="AYZK01000001">
    <property type="protein sequence ID" value="KRM88278.1"/>
    <property type="molecule type" value="Genomic_DNA"/>
</dbReference>
<keyword evidence="3" id="KW-1003">Cell membrane</keyword>
<evidence type="ECO:0000256" key="5">
    <source>
        <dbReference type="ARBA" id="ARBA00022960"/>
    </source>
</evidence>
<evidence type="ECO:0000256" key="7">
    <source>
        <dbReference type="ARBA" id="ARBA00022989"/>
    </source>
</evidence>
<dbReference type="Gene3D" id="3.40.710.10">
    <property type="entry name" value="DD-peptidase/beta-lactamase superfamily"/>
    <property type="match status" value="1"/>
</dbReference>
<dbReference type="Pfam" id="PF03717">
    <property type="entry name" value="PBP_dimer"/>
    <property type="match status" value="1"/>
</dbReference>
<dbReference type="GO" id="GO:0005886">
    <property type="term" value="C:plasma membrane"/>
    <property type="evidence" value="ECO:0007669"/>
    <property type="project" value="UniProtKB-SubCell"/>
</dbReference>
<dbReference type="AlphaFoldDB" id="A0A0R2CJL1"/>
<dbReference type="SUPFAM" id="SSF56519">
    <property type="entry name" value="Penicillin binding protein dimerisation domain"/>
    <property type="match status" value="1"/>
</dbReference>
<keyword evidence="8" id="KW-0472">Membrane</keyword>
<dbReference type="Pfam" id="PF00905">
    <property type="entry name" value="Transpeptidase"/>
    <property type="match status" value="1"/>
</dbReference>
<dbReference type="InterPro" id="IPR001460">
    <property type="entry name" value="PCN-bd_Tpept"/>
</dbReference>
<keyword evidence="4" id="KW-0812">Transmembrane</keyword>
<dbReference type="PANTHER" id="PTHR30627:SF2">
    <property type="entry name" value="PEPTIDOGLYCAN D,D-TRANSPEPTIDASE MRDA"/>
    <property type="match status" value="1"/>
</dbReference>
<keyword evidence="5" id="KW-0133">Cell shape</keyword>
<dbReference type="InterPro" id="IPR050515">
    <property type="entry name" value="Beta-lactam/transpept"/>
</dbReference>
<feature type="domain" description="Penicillin-binding protein dimerisation" evidence="11">
    <location>
        <begin position="44"/>
        <end position="276"/>
    </location>
</feature>
<dbReference type="Gene3D" id="3.90.1310.10">
    <property type="entry name" value="Penicillin-binding protein 2a (Domain 2)"/>
    <property type="match status" value="1"/>
</dbReference>
<evidence type="ECO:0000256" key="2">
    <source>
        <dbReference type="ARBA" id="ARBA00007171"/>
    </source>
</evidence>
<proteinExistence type="inferred from homology"/>
<evidence type="ECO:0000256" key="1">
    <source>
        <dbReference type="ARBA" id="ARBA00004162"/>
    </source>
</evidence>
<evidence type="ECO:0000313" key="12">
    <source>
        <dbReference type="EMBL" id="KRM88278.1"/>
    </source>
</evidence>
<name>A0A0R2CJL1_9LACO</name>
<dbReference type="GO" id="GO:0071972">
    <property type="term" value="F:peptidoglycan L,D-transpeptidase activity"/>
    <property type="evidence" value="ECO:0007669"/>
    <property type="project" value="TreeGrafter"/>
</dbReference>
<dbReference type="GO" id="GO:0009252">
    <property type="term" value="P:peptidoglycan biosynthetic process"/>
    <property type="evidence" value="ECO:0007669"/>
    <property type="project" value="UniProtKB-KW"/>
</dbReference>
<evidence type="ECO:0000259" key="11">
    <source>
        <dbReference type="Pfam" id="PF03717"/>
    </source>
</evidence>
<comment type="similarity">
    <text evidence="2">Belongs to the transpeptidase family.</text>
</comment>
<dbReference type="GO" id="GO:0008360">
    <property type="term" value="P:regulation of cell shape"/>
    <property type="evidence" value="ECO:0007669"/>
    <property type="project" value="UniProtKB-KW"/>
</dbReference>
<dbReference type="SUPFAM" id="SSF56601">
    <property type="entry name" value="beta-lactamase/transpeptidase-like"/>
    <property type="match status" value="1"/>
</dbReference>
<dbReference type="PATRIC" id="fig|1423810.4.peg.583"/>
<keyword evidence="12" id="KW-0131">Cell cycle</keyword>
<protein>
    <submittedName>
        <fullName evidence="12">Cell division protein penicillin-binding protein 2</fullName>
    </submittedName>
</protein>
<dbReference type="GO" id="GO:0008658">
    <property type="term" value="F:penicillin binding"/>
    <property type="evidence" value="ECO:0007669"/>
    <property type="project" value="InterPro"/>
</dbReference>
<accession>A0A0R2CJL1</accession>
<evidence type="ECO:0000259" key="10">
    <source>
        <dbReference type="Pfam" id="PF00905"/>
    </source>
</evidence>
<dbReference type="GO" id="GO:0071555">
    <property type="term" value="P:cell wall organization"/>
    <property type="evidence" value="ECO:0007669"/>
    <property type="project" value="UniProtKB-KW"/>
</dbReference>
<dbReference type="InterPro" id="IPR012338">
    <property type="entry name" value="Beta-lactam/transpept-like"/>
</dbReference>
<dbReference type="InterPro" id="IPR036138">
    <property type="entry name" value="PBP_dimer_sf"/>
</dbReference>
<reference evidence="12 13" key="1">
    <citation type="journal article" date="2015" name="Genome Announc.">
        <title>Expanding the biotechnology potential of lactobacilli through comparative genomics of 213 strains and associated genera.</title>
        <authorList>
            <person name="Sun Z."/>
            <person name="Harris H.M."/>
            <person name="McCann A."/>
            <person name="Guo C."/>
            <person name="Argimon S."/>
            <person name="Zhang W."/>
            <person name="Yang X."/>
            <person name="Jeffery I.B."/>
            <person name="Cooney J.C."/>
            <person name="Kagawa T.F."/>
            <person name="Liu W."/>
            <person name="Song Y."/>
            <person name="Salvetti E."/>
            <person name="Wrobel A."/>
            <person name="Rasinkangas P."/>
            <person name="Parkhill J."/>
            <person name="Rea M.C."/>
            <person name="O'Sullivan O."/>
            <person name="Ritari J."/>
            <person name="Douillard F.P."/>
            <person name="Paul Ross R."/>
            <person name="Yang R."/>
            <person name="Briner A.E."/>
            <person name="Felis G.E."/>
            <person name="de Vos W.M."/>
            <person name="Barrangou R."/>
            <person name="Klaenhammer T.R."/>
            <person name="Caufield P.W."/>
            <person name="Cui Y."/>
            <person name="Zhang H."/>
            <person name="O'Toole P.W."/>
        </authorList>
    </citation>
    <scope>NUCLEOTIDE SEQUENCE [LARGE SCALE GENOMIC DNA]</scope>
    <source>
        <strain evidence="12 13">DSM 22698</strain>
    </source>
</reference>
<feature type="domain" description="Penicillin-binding protein transpeptidase" evidence="10">
    <location>
        <begin position="325"/>
        <end position="662"/>
    </location>
</feature>
<evidence type="ECO:0000256" key="9">
    <source>
        <dbReference type="ARBA" id="ARBA00023316"/>
    </source>
</evidence>
<dbReference type="GO" id="GO:0051301">
    <property type="term" value="P:cell division"/>
    <property type="evidence" value="ECO:0007669"/>
    <property type="project" value="UniProtKB-KW"/>
</dbReference>
<evidence type="ECO:0000256" key="6">
    <source>
        <dbReference type="ARBA" id="ARBA00022984"/>
    </source>
</evidence>
<dbReference type="PANTHER" id="PTHR30627">
    <property type="entry name" value="PEPTIDOGLYCAN D,D-TRANSPEPTIDASE"/>
    <property type="match status" value="1"/>
</dbReference>
<organism evidence="12 13">
    <name type="scientific">Lacticaseibacillus thailandensis DSM 22698 = JCM 13996</name>
    <dbReference type="NCBI Taxonomy" id="1423810"/>
    <lineage>
        <taxon>Bacteria</taxon>
        <taxon>Bacillati</taxon>
        <taxon>Bacillota</taxon>
        <taxon>Bacilli</taxon>
        <taxon>Lactobacillales</taxon>
        <taxon>Lactobacillaceae</taxon>
        <taxon>Lacticaseibacillus</taxon>
    </lineage>
</organism>
<keyword evidence="6" id="KW-0573">Peptidoglycan synthesis</keyword>
<keyword evidence="9" id="KW-0961">Cell wall biogenesis/degradation</keyword>
<dbReference type="STRING" id="1423810.FD19_GL000570"/>
<dbReference type="Proteomes" id="UP000051789">
    <property type="component" value="Unassembled WGS sequence"/>
</dbReference>
<dbReference type="InterPro" id="IPR005311">
    <property type="entry name" value="PBP_dimer"/>
</dbReference>
<comment type="caution">
    <text evidence="12">The sequence shown here is derived from an EMBL/GenBank/DDBJ whole genome shotgun (WGS) entry which is preliminary data.</text>
</comment>
<gene>
    <name evidence="12" type="ORF">FD19_GL000570</name>
</gene>
<evidence type="ECO:0000256" key="3">
    <source>
        <dbReference type="ARBA" id="ARBA00022475"/>
    </source>
</evidence>
<sequence>MLFFFVFVLFALLVGQLAYLQIINGSSFSEEVNSSSSTTVEGTVPRGMIYDSEGRIMVSNKANKAITYTKNVSVTSAQMEKVANVLATYIKADTSTLTKRQELDYFLANKQHLKRVNKLLTKKQLKLSANKLYKVELRAAKRVMPRLTSTQKTAAALYYKMNSASEFSTVYLKETGVTATEVAQVGEHLSSMPGVNLGTDWTNSYPNGKSMLSIIGSVSTSKQGLPQDSLSAYLTEGYSRNDRVGTSYLQKQYEDVLKGSKSQTKVTVNSNNQVSSAVKQYAGSAGENLNLTVDSKFQNDVAGIVKKYYQSAVSSGAASLSDGAYAVVMNPSTGAVLAMTGYKHNFKKNTITENALGTINQTFVMGSVVKPAMVLGALEDGVITTSNNTQPDVPIYLKGTPVKKSWYNIGAYSSLTAEHALEISSNIYMMRLAMKEGHAKYAANSYLNMDNDIFSKMRRYFGEFGLGIKTGIDLPGEVTGLEGATHNSYGALAVGSALDLSYGNYDAYTTMQLADYVSTVANNGYRMRPYLVQSITDSSRSSKSKSVLSVTQPEVMGKIGATQADVNLVKQGMWMTVHGSDSNRTVSALNDLNPGVAAKSGTAQTFAHSDPTDSSSSMVETTTISLIAFAPAKNPQIAVALVIPNLTSTAGEENTAMAHDIIQDYYKLHNIKKDSNYSTSQSTING</sequence>
<evidence type="ECO:0000256" key="4">
    <source>
        <dbReference type="ARBA" id="ARBA00022692"/>
    </source>
</evidence>
<comment type="subcellular location">
    <subcellularLocation>
        <location evidence="1">Cell membrane</location>
        <topology evidence="1">Single-pass membrane protein</topology>
    </subcellularLocation>
</comment>
<keyword evidence="12" id="KW-0132">Cell division</keyword>
<evidence type="ECO:0000313" key="13">
    <source>
        <dbReference type="Proteomes" id="UP000051789"/>
    </source>
</evidence>
<keyword evidence="7" id="KW-1133">Transmembrane helix</keyword>
<keyword evidence="13" id="KW-1185">Reference proteome</keyword>